<accession>A0ACC2V3S3</accession>
<sequence length="397" mass="45837">MCYIPILIYGHGPKSWVYINKTRTQFVVFMTFLTQIVNPCKISITYDQDLIPAGAFKVDLKNNLHLILTPNSIVIGNHQIYIDWLFLWWIAYTSRLSDSIYIVMKDLSKLPLLGYGMKNFNFLFLSRKWEKDKVKLTNQLLEIDANARGLGPSCGETHISATNIRDGDAPETSSVFHWPKGHRSSHMLPYQVILYPEGTVILPHTRERLAKFCQERGLPVLKHVLLPRIRGLFLALRKLRDTVEVVYDVTCGYDGLRPDQYGEDEFTLKQIYLRGNGPKKVSYYIKAWKIKDIPLGAETVDIDDVSPADFAKFEEWLFKIWYEKDTLMANFYQYGSFVDPMSSSTNTIEKARSTTVVADFKIRSLWEIFPIYLPLVSVIILSLVALWAVATLLRWLF</sequence>
<proteinExistence type="predicted"/>
<protein>
    <submittedName>
        <fullName evidence="1">Uncharacterized protein</fullName>
    </submittedName>
</protein>
<evidence type="ECO:0000313" key="2">
    <source>
        <dbReference type="Proteomes" id="UP001241377"/>
    </source>
</evidence>
<organism evidence="1 2">
    <name type="scientific">Naganishia cerealis</name>
    <dbReference type="NCBI Taxonomy" id="610337"/>
    <lineage>
        <taxon>Eukaryota</taxon>
        <taxon>Fungi</taxon>
        <taxon>Dikarya</taxon>
        <taxon>Basidiomycota</taxon>
        <taxon>Agaricomycotina</taxon>
        <taxon>Tremellomycetes</taxon>
        <taxon>Filobasidiales</taxon>
        <taxon>Filobasidiaceae</taxon>
        <taxon>Naganishia</taxon>
    </lineage>
</organism>
<keyword evidence="2" id="KW-1185">Reference proteome</keyword>
<comment type="caution">
    <text evidence="1">The sequence shown here is derived from an EMBL/GenBank/DDBJ whole genome shotgun (WGS) entry which is preliminary data.</text>
</comment>
<dbReference type="Proteomes" id="UP001241377">
    <property type="component" value="Unassembled WGS sequence"/>
</dbReference>
<gene>
    <name evidence="1" type="ORF">QFC19_008131</name>
</gene>
<name>A0ACC2V3S3_9TREE</name>
<dbReference type="EMBL" id="JASBWR010000116">
    <property type="protein sequence ID" value="KAJ9094000.1"/>
    <property type="molecule type" value="Genomic_DNA"/>
</dbReference>
<evidence type="ECO:0000313" key="1">
    <source>
        <dbReference type="EMBL" id="KAJ9094000.1"/>
    </source>
</evidence>
<reference evidence="1" key="1">
    <citation type="submission" date="2023-04" db="EMBL/GenBank/DDBJ databases">
        <title>Draft Genome sequencing of Naganishia species isolated from polar environments using Oxford Nanopore Technology.</title>
        <authorList>
            <person name="Leo P."/>
            <person name="Venkateswaran K."/>
        </authorList>
    </citation>
    <scope>NUCLEOTIDE SEQUENCE</scope>
    <source>
        <strain evidence="1">MNA-CCFEE 5261</strain>
    </source>
</reference>